<dbReference type="SUPFAM" id="SSF48452">
    <property type="entry name" value="TPR-like"/>
    <property type="match status" value="1"/>
</dbReference>
<dbReference type="Proteomes" id="UP000606115">
    <property type="component" value="Unassembled WGS sequence"/>
</dbReference>
<evidence type="ECO:0000313" key="1">
    <source>
        <dbReference type="EMBL" id="GGJ70980.1"/>
    </source>
</evidence>
<keyword evidence="2" id="KW-1185">Reference proteome</keyword>
<accession>A0ABQ2DSC1</accession>
<name>A0ABQ2DSC1_9MICC</name>
<sequence length="325" mass="36037">MSVSRLLQKVHEEDYEAVLKLGTQLLTQLSPTVDPGTAWLVQEALCSAAHEADDYEFMDALATELTHTANLLQRADLHVEALCKSSTAKRCLGQTQAALEMASEARKQSTNFPAESPLRVQVYQVLIAALVESGDFGQAWQLHGQLDECLHLVIDSHEQGKAYWTLGNLAFMVNQPQLGLHYHDRAATLLSPAKDMLLWARFNRASTEMRLQAGIADSATHDCLQRAETAFELIEAGDLDRMGLRMTQSRLAALDGDSERATVLLEDFTAHYSGSGEHLVPLYQWWADLAASTGRQSVARDKQQYVAQWTHQQTPTQGGARDGEY</sequence>
<gene>
    <name evidence="1" type="ORF">GCM10007173_32280</name>
</gene>
<proteinExistence type="predicted"/>
<comment type="caution">
    <text evidence="1">The sequence shown here is derived from an EMBL/GenBank/DDBJ whole genome shotgun (WGS) entry which is preliminary data.</text>
</comment>
<organism evidence="1 2">
    <name type="scientific">Glutamicibacter ardleyensis</name>
    <dbReference type="NCBI Taxonomy" id="225894"/>
    <lineage>
        <taxon>Bacteria</taxon>
        <taxon>Bacillati</taxon>
        <taxon>Actinomycetota</taxon>
        <taxon>Actinomycetes</taxon>
        <taxon>Micrococcales</taxon>
        <taxon>Micrococcaceae</taxon>
        <taxon>Glutamicibacter</taxon>
    </lineage>
</organism>
<dbReference type="InterPro" id="IPR011990">
    <property type="entry name" value="TPR-like_helical_dom_sf"/>
</dbReference>
<dbReference type="EMBL" id="BMKX01000010">
    <property type="protein sequence ID" value="GGJ70980.1"/>
    <property type="molecule type" value="Genomic_DNA"/>
</dbReference>
<protein>
    <submittedName>
        <fullName evidence="1">Uncharacterized protein</fullName>
    </submittedName>
</protein>
<dbReference type="Gene3D" id="1.25.40.10">
    <property type="entry name" value="Tetratricopeptide repeat domain"/>
    <property type="match status" value="1"/>
</dbReference>
<reference evidence="2" key="1">
    <citation type="journal article" date="2019" name="Int. J. Syst. Evol. Microbiol.">
        <title>The Global Catalogue of Microorganisms (GCM) 10K type strain sequencing project: providing services to taxonomists for standard genome sequencing and annotation.</title>
        <authorList>
            <consortium name="The Broad Institute Genomics Platform"/>
            <consortium name="The Broad Institute Genome Sequencing Center for Infectious Disease"/>
            <person name="Wu L."/>
            <person name="Ma J."/>
        </authorList>
    </citation>
    <scope>NUCLEOTIDE SEQUENCE [LARGE SCALE GENOMIC DNA]</scope>
    <source>
        <strain evidence="2">CGMCC 1.3685</strain>
    </source>
</reference>
<evidence type="ECO:0000313" key="2">
    <source>
        <dbReference type="Proteomes" id="UP000606115"/>
    </source>
</evidence>